<gene>
    <name evidence="1" type="ORF">F4821DRAFT_243830</name>
</gene>
<comment type="caution">
    <text evidence="1">The sequence shown here is derived from an EMBL/GenBank/DDBJ whole genome shotgun (WGS) entry which is preliminary data.</text>
</comment>
<reference evidence="1 2" key="1">
    <citation type="journal article" date="2022" name="New Phytol.">
        <title>Ecological generalism drives hyperdiversity of secondary metabolite gene clusters in xylarialean endophytes.</title>
        <authorList>
            <person name="Franco M.E.E."/>
            <person name="Wisecaver J.H."/>
            <person name="Arnold A.E."/>
            <person name="Ju Y.M."/>
            <person name="Slot J.C."/>
            <person name="Ahrendt S."/>
            <person name="Moore L.P."/>
            <person name="Eastman K.E."/>
            <person name="Scott K."/>
            <person name="Konkel Z."/>
            <person name="Mondo S.J."/>
            <person name="Kuo A."/>
            <person name="Hayes R.D."/>
            <person name="Haridas S."/>
            <person name="Andreopoulos B."/>
            <person name="Riley R."/>
            <person name="LaButti K."/>
            <person name="Pangilinan J."/>
            <person name="Lipzen A."/>
            <person name="Amirebrahimi M."/>
            <person name="Yan J."/>
            <person name="Adam C."/>
            <person name="Keymanesh K."/>
            <person name="Ng V."/>
            <person name="Louie K."/>
            <person name="Northen T."/>
            <person name="Drula E."/>
            <person name="Henrissat B."/>
            <person name="Hsieh H.M."/>
            <person name="Youens-Clark K."/>
            <person name="Lutzoni F."/>
            <person name="Miadlikowska J."/>
            <person name="Eastwood D.C."/>
            <person name="Hamelin R.C."/>
            <person name="Grigoriev I.V."/>
            <person name="U'Ren J.M."/>
        </authorList>
    </citation>
    <scope>NUCLEOTIDE SEQUENCE [LARGE SCALE GENOMIC DNA]</scope>
    <source>
        <strain evidence="1 2">ER1909</strain>
    </source>
</reference>
<protein>
    <submittedName>
        <fullName evidence="1">Ankyrin repeat-containing domain protein</fullName>
    </submittedName>
</protein>
<sequence length="1273" mass="140820">MMAPASTKLTEADWLSHKHKVEIMVVGERQNNETILKNLKLLGFEANNDQLEAQLNKWEFRRKLPKRKSKAGWQCVGHRVAKRRKQGKESRVVIDGMIHDPQKVAKEISRNQPSSLEMIRRGPVSPRSPEGMIISVCTPSPTSCVSWPQHLPWLMFLEGFTVSIPPRATIIAQVTDTLLDLLAQGTATKAGQDVMCQKGCSPSSAVSQFATGLRQFMPEAYSGECMRRAQRIMHGSDSERLEQFVMIVLFQLSNNIHSDEFIVIWPTVLSLVQISGIMNKPLKRNGATSATSMAVAENLFKIAFRAVSNPDTRQSGTIRNGTQRLIKWLLSSGQDPNATISTGSDGFETGLQAAVWYQEADLALTLLDHGADPDFSPTKTLQFWEFRRARRPLVVAIESDDYTRRTDLIKALLMKGANPNHFDEENLICPLRAAIKRQDLSAVELLIKNGARISELDISRYRTTSRFDPEAPIKKFTNRQTTLGCAAGISPEPAALSMVEYLLDQLRKRRHPNGLPEAVPVESLFTAAALGYNRVLTLLLDQGIPVNSSRNDYTPLHLAAYYGRFDTCLTLLKRGALTEPQCSRVASPLHLAASGDHLNVVQLLHDEWGADINRKVDTVVSDQQHLFVRRKSHLRDSDAMSRSLLFCSSPVGAAMYNDKSRATYQYLVFKGAIISPWAMHYAARDLKNFKLVSFLIENGQDINERDPLGQTLLQAVLAIYDETDEQTKVCCRTIASYLLDRSPEVVGGEAVQAVLLGSWQAAEHILRLDYDGVAQMHPDLTMIHAALLSRDMNTIWKVLEWNPGVYDPRALCVATLGACNLGGEMTLVFNRLLENRPISEVPADPETLAVGVAAWYGNIPLLELLLEKSTPSQSLRISLPSGGRFKMIEDANTVNYSDLQPNIVCALLPIGTKPVGRIIEGVSPLIFALKSSQARCLLLNHGYEADPTTLFTAIGLDDLKMVKEILPRKQSPFGRGLLSEAVKHGNIEMVQILIEAGEDINNFDTRIGNGNTPLQAAILGGNPSILDLVLDKNPDVNASSDFSDPALQLACVGGHLSLAKRLIDLGADINAMSSSVKTDYYTALEGAAVNGRIDIIQLLLSAGARTTGRQHCWNYLRAILSAKEHGYQAAAKVLKSHRIWTQEDKQIFLSMNIEGDSDISDIETDEAIVEEMLDWDDDNDDNGKEKTIDLASENSGGMDCEEEALNTNGELPEQDLNKTGHDRMGFDRSMNDGDGMSFDESDISGGINGGTDEMDFDFNRCINDGEWMDYDFS</sequence>
<name>A0ACC0CTP1_9PEZI</name>
<dbReference type="EMBL" id="MU394345">
    <property type="protein sequence ID" value="KAI6083863.1"/>
    <property type="molecule type" value="Genomic_DNA"/>
</dbReference>
<evidence type="ECO:0000313" key="1">
    <source>
        <dbReference type="EMBL" id="KAI6083863.1"/>
    </source>
</evidence>
<accession>A0ACC0CTP1</accession>
<dbReference type="Proteomes" id="UP001497680">
    <property type="component" value="Unassembled WGS sequence"/>
</dbReference>
<evidence type="ECO:0000313" key="2">
    <source>
        <dbReference type="Proteomes" id="UP001497680"/>
    </source>
</evidence>
<organism evidence="1 2">
    <name type="scientific">Hypoxylon rubiginosum</name>
    <dbReference type="NCBI Taxonomy" id="110542"/>
    <lineage>
        <taxon>Eukaryota</taxon>
        <taxon>Fungi</taxon>
        <taxon>Dikarya</taxon>
        <taxon>Ascomycota</taxon>
        <taxon>Pezizomycotina</taxon>
        <taxon>Sordariomycetes</taxon>
        <taxon>Xylariomycetidae</taxon>
        <taxon>Xylariales</taxon>
        <taxon>Hypoxylaceae</taxon>
        <taxon>Hypoxylon</taxon>
    </lineage>
</organism>
<keyword evidence="2" id="KW-1185">Reference proteome</keyword>
<proteinExistence type="predicted"/>